<feature type="non-terminal residue" evidence="1">
    <location>
        <position position="1"/>
    </location>
</feature>
<accession>A0A0F9D1Q4</accession>
<gene>
    <name evidence="1" type="ORF">LCGC14_2253200</name>
</gene>
<dbReference type="EMBL" id="LAZR01030762">
    <property type="protein sequence ID" value="KKL55658.1"/>
    <property type="molecule type" value="Genomic_DNA"/>
</dbReference>
<comment type="caution">
    <text evidence="1">The sequence shown here is derived from an EMBL/GenBank/DDBJ whole genome shotgun (WGS) entry which is preliminary data.</text>
</comment>
<dbReference type="AlphaFoldDB" id="A0A0F9D1Q4"/>
<protein>
    <submittedName>
        <fullName evidence="1">Uncharacterized protein</fullName>
    </submittedName>
</protein>
<proteinExistence type="predicted"/>
<name>A0A0F9D1Q4_9ZZZZ</name>
<evidence type="ECO:0000313" key="1">
    <source>
        <dbReference type="EMBL" id="KKL55658.1"/>
    </source>
</evidence>
<reference evidence="1" key="1">
    <citation type="journal article" date="2015" name="Nature">
        <title>Complex archaea that bridge the gap between prokaryotes and eukaryotes.</title>
        <authorList>
            <person name="Spang A."/>
            <person name="Saw J.H."/>
            <person name="Jorgensen S.L."/>
            <person name="Zaremba-Niedzwiedzka K."/>
            <person name="Martijn J."/>
            <person name="Lind A.E."/>
            <person name="van Eijk R."/>
            <person name="Schleper C."/>
            <person name="Guy L."/>
            <person name="Ettema T.J."/>
        </authorList>
    </citation>
    <scope>NUCLEOTIDE SEQUENCE</scope>
</reference>
<sequence length="44" mass="4856">LSHAAHFVAAAQGVGELPYLLQQFVITTTTVRSVRERDRSLMGK</sequence>
<organism evidence="1">
    <name type="scientific">marine sediment metagenome</name>
    <dbReference type="NCBI Taxonomy" id="412755"/>
    <lineage>
        <taxon>unclassified sequences</taxon>
        <taxon>metagenomes</taxon>
        <taxon>ecological metagenomes</taxon>
    </lineage>
</organism>